<dbReference type="Proteomes" id="UP000799777">
    <property type="component" value="Unassembled WGS sequence"/>
</dbReference>
<organism evidence="3 4">
    <name type="scientific">Setomelanomma holmii</name>
    <dbReference type="NCBI Taxonomy" id="210430"/>
    <lineage>
        <taxon>Eukaryota</taxon>
        <taxon>Fungi</taxon>
        <taxon>Dikarya</taxon>
        <taxon>Ascomycota</taxon>
        <taxon>Pezizomycotina</taxon>
        <taxon>Dothideomycetes</taxon>
        <taxon>Pleosporomycetidae</taxon>
        <taxon>Pleosporales</taxon>
        <taxon>Pleosporineae</taxon>
        <taxon>Phaeosphaeriaceae</taxon>
        <taxon>Setomelanomma</taxon>
    </lineage>
</organism>
<name>A0A9P4HGR0_9PLEO</name>
<feature type="transmembrane region" description="Helical" evidence="1">
    <location>
        <begin position="196"/>
        <end position="221"/>
    </location>
</feature>
<dbReference type="EMBL" id="ML978171">
    <property type="protein sequence ID" value="KAF2032721.1"/>
    <property type="molecule type" value="Genomic_DNA"/>
</dbReference>
<evidence type="ECO:0000313" key="4">
    <source>
        <dbReference type="Proteomes" id="UP000799777"/>
    </source>
</evidence>
<keyword evidence="1" id="KW-0472">Membrane</keyword>
<evidence type="ECO:0000313" key="3">
    <source>
        <dbReference type="EMBL" id="KAF2032721.1"/>
    </source>
</evidence>
<comment type="caution">
    <text evidence="3">The sequence shown here is derived from an EMBL/GenBank/DDBJ whole genome shotgun (WGS) entry which is preliminary data.</text>
</comment>
<keyword evidence="4" id="KW-1185">Reference proteome</keyword>
<sequence>MRSHITLLHILAAFVGVAISQQCYGLDGTALDNTYAPCNPNAKHSGCCATKRSSGVDLCLDNGLCMSTRDELMGMIWQSGCTDAMGKDVACPRMCPGVNNDFGGLEPVQAWNVQQCDYGKYCCRAINDRQSCCNNATAPKVITSTVGAFQLQLATATQASISPTQAVATAISTGSPFDATGSTGSKDCKKERHQTAVVGGTIGGLFGAVIVGLMGALYWTYKQEKRQKKLKEHYEEQFSQTAAYRRTIASSAISLIHSEAQDNAKRKSSDV</sequence>
<gene>
    <name evidence="3" type="ORF">EK21DRAFT_109787</name>
</gene>
<feature type="signal peptide" evidence="2">
    <location>
        <begin position="1"/>
        <end position="20"/>
    </location>
</feature>
<protein>
    <submittedName>
        <fullName evidence="3">Uncharacterized protein</fullName>
    </submittedName>
</protein>
<feature type="chain" id="PRO_5040483835" evidence="2">
    <location>
        <begin position="21"/>
        <end position="271"/>
    </location>
</feature>
<dbReference type="OrthoDB" id="5215637at2759"/>
<evidence type="ECO:0000256" key="2">
    <source>
        <dbReference type="SAM" id="SignalP"/>
    </source>
</evidence>
<keyword evidence="2" id="KW-0732">Signal</keyword>
<proteinExistence type="predicted"/>
<keyword evidence="1" id="KW-1133">Transmembrane helix</keyword>
<evidence type="ECO:0000256" key="1">
    <source>
        <dbReference type="SAM" id="Phobius"/>
    </source>
</evidence>
<keyword evidence="1" id="KW-0812">Transmembrane</keyword>
<dbReference type="CDD" id="cd12087">
    <property type="entry name" value="TM_EGFR-like"/>
    <property type="match status" value="1"/>
</dbReference>
<reference evidence="3" key="1">
    <citation type="journal article" date="2020" name="Stud. Mycol.">
        <title>101 Dothideomycetes genomes: a test case for predicting lifestyles and emergence of pathogens.</title>
        <authorList>
            <person name="Haridas S."/>
            <person name="Albert R."/>
            <person name="Binder M."/>
            <person name="Bloem J."/>
            <person name="Labutti K."/>
            <person name="Salamov A."/>
            <person name="Andreopoulos B."/>
            <person name="Baker S."/>
            <person name="Barry K."/>
            <person name="Bills G."/>
            <person name="Bluhm B."/>
            <person name="Cannon C."/>
            <person name="Castanera R."/>
            <person name="Culley D."/>
            <person name="Daum C."/>
            <person name="Ezra D."/>
            <person name="Gonzalez J."/>
            <person name="Henrissat B."/>
            <person name="Kuo A."/>
            <person name="Liang C."/>
            <person name="Lipzen A."/>
            <person name="Lutzoni F."/>
            <person name="Magnuson J."/>
            <person name="Mondo S."/>
            <person name="Nolan M."/>
            <person name="Ohm R."/>
            <person name="Pangilinan J."/>
            <person name="Park H.-J."/>
            <person name="Ramirez L."/>
            <person name="Alfaro M."/>
            <person name="Sun H."/>
            <person name="Tritt A."/>
            <person name="Yoshinaga Y."/>
            <person name="Zwiers L.-H."/>
            <person name="Turgeon B."/>
            <person name="Goodwin S."/>
            <person name="Spatafora J."/>
            <person name="Crous P."/>
            <person name="Grigoriev I."/>
        </authorList>
    </citation>
    <scope>NUCLEOTIDE SEQUENCE</scope>
    <source>
        <strain evidence="3">CBS 110217</strain>
    </source>
</reference>
<dbReference type="AlphaFoldDB" id="A0A9P4HGR0"/>
<accession>A0A9P4HGR0</accession>